<protein>
    <submittedName>
        <fullName evidence="5">Centromere DNA-binding protein complex CBF3 subunit B</fullName>
    </submittedName>
    <submittedName>
        <fullName evidence="4">Inner kinetochore protein/centromere binding factor Cbf3b</fullName>
    </submittedName>
</protein>
<dbReference type="GO" id="GO:0019237">
    <property type="term" value="F:centromeric DNA binding"/>
    <property type="evidence" value="ECO:0007669"/>
    <property type="project" value="EnsemblFungi"/>
</dbReference>
<dbReference type="InterPro" id="IPR036864">
    <property type="entry name" value="Zn2-C6_fun-type_DNA-bd_sf"/>
</dbReference>
<gene>
    <name evidence="5" type="ORF">AO440_001425</name>
</gene>
<keyword evidence="5" id="KW-0238">DNA-binding</keyword>
<dbReference type="VEuPathDB" id="FungiDB:B1J91_F07755g"/>
<dbReference type="CDD" id="cd12147">
    <property type="entry name" value="Cep3_C"/>
    <property type="match status" value="1"/>
</dbReference>
<dbReference type="VEuPathDB" id="FungiDB:GWK60_F07293"/>
<evidence type="ECO:0000256" key="2">
    <source>
        <dbReference type="ARBA" id="ARBA00023242"/>
    </source>
</evidence>
<dbReference type="SMR" id="F2Z6E1"/>
<dbReference type="PANTHER" id="PTHR31001">
    <property type="entry name" value="UNCHARACTERIZED TRANSCRIPTIONAL REGULATORY PROTEIN"/>
    <property type="match status" value="1"/>
</dbReference>
<evidence type="ECO:0000313" key="6">
    <source>
        <dbReference type="Proteomes" id="UP000054886"/>
    </source>
</evidence>
<dbReference type="Proteomes" id="UP000054886">
    <property type="component" value="Unassembled WGS sequence"/>
</dbReference>
<dbReference type="Gene3D" id="4.10.240.10">
    <property type="entry name" value="Zn(2)-C6 fungal-type DNA-binding domain"/>
    <property type="match status" value="1"/>
</dbReference>
<dbReference type="GO" id="GO:0051382">
    <property type="term" value="P:kinetochore assembly"/>
    <property type="evidence" value="ECO:0007669"/>
    <property type="project" value="EnsemblFungi"/>
</dbReference>
<reference evidence="4" key="1">
    <citation type="journal article" date="2004" name="Eukaryot. Cell">
        <title>Inner kinetochore of the pathogenic yeast Candida glabrata.</title>
        <authorList>
            <person name="Stoyan T."/>
            <person name="Carbon J."/>
        </authorList>
    </citation>
    <scope>NUCLEOTIDE SEQUENCE</scope>
</reference>
<dbReference type="VEuPathDB" id="FungiDB:GVI51_F07315"/>
<organism evidence="4">
    <name type="scientific">Candida glabrata</name>
    <name type="common">Yeast</name>
    <name type="synonym">Torulopsis glabrata</name>
    <dbReference type="NCBI Taxonomy" id="5478"/>
    <lineage>
        <taxon>Eukaryota</taxon>
        <taxon>Fungi</taxon>
        <taxon>Dikarya</taxon>
        <taxon>Ascomycota</taxon>
        <taxon>Saccharomycotina</taxon>
        <taxon>Saccharomycetes</taxon>
        <taxon>Saccharomycetales</taxon>
        <taxon>Saccharomycetaceae</taxon>
        <taxon>Nakaseomyces</taxon>
    </lineage>
</organism>
<dbReference type="AlphaFoldDB" id="F2Z6E1"/>
<dbReference type="PROSITE" id="PS00463">
    <property type="entry name" value="ZN2_CY6_FUNGAL_1"/>
    <property type="match status" value="1"/>
</dbReference>
<dbReference type="PANTHER" id="PTHR31001:SF90">
    <property type="entry name" value="CENTROMERE DNA-BINDING PROTEIN COMPLEX CBF3 SUBUNIT B"/>
    <property type="match status" value="1"/>
</dbReference>
<evidence type="ECO:0000259" key="3">
    <source>
        <dbReference type="PROSITE" id="PS50048"/>
    </source>
</evidence>
<dbReference type="InterPro" id="IPR001138">
    <property type="entry name" value="Zn2Cys6_DnaBD"/>
</dbReference>
<sequence length="611" mass="70973">MFQRPLPTKSNRPCSVCSKRKVKCDRLVPCGHCRKRGTESECVQSAISANKGNHESEKGYLSGLLRFWQSYEYWIPNIGLFKSQKLKYENNEVLDYLNVEAQFWESSITETGSYKLLNYTIENLGTLYFGCIGDVTELYKILEQYWDIKEDQSSKLPFSDSDKCYSRALLWSIFTMGVYYCPKELLDGIISIDKVRDFTKKQTLTEEQIRCKIYEGFITTTIDSLYRCNFMAQPDIRFIQTYIILSTTLYSFQFPIQANMILTNAMYVTKLLSATVISASNSEDIIGSIANESLNRLWYRICACDYIQEGPNKSIDFNRELGSLLKHAAYLEDLPSTDVYKEEDNYEILFWKLLSLDRDIDQYLNNGLKPPPKTLDAVQREVDIYTQKVSNLEEDQKSINSKFEKFLGHFILYTVSWKIQKLQIIFYDNKVSLNKLIRITKNIIKLLVKNFEHGHDTFNKHPLVIYYLSRVATFTNFYHIFENSVEIHEIVLDINELIVNLPPIFGNHLENLKYIIFRFTLLRKEFGKTDVVDTGGEFQHPVFKVLQNDVATISKSNNKLNYLLKGLGSLIPGKSIGEGIYEEDEDSMLDPTILEIVSEFEEKYPIDRVID</sequence>
<dbReference type="VEuPathDB" id="FungiDB:GW608_F07293"/>
<dbReference type="GO" id="GO:0007094">
    <property type="term" value="P:mitotic spindle assembly checkpoint signaling"/>
    <property type="evidence" value="ECO:0007669"/>
    <property type="project" value="EnsemblFungi"/>
</dbReference>
<dbReference type="CDD" id="cd00067">
    <property type="entry name" value="GAL4"/>
    <property type="match status" value="1"/>
</dbReference>
<keyword evidence="2" id="KW-0539">Nucleus</keyword>
<dbReference type="GO" id="GO:0000981">
    <property type="term" value="F:DNA-binding transcription factor activity, RNA polymerase II-specific"/>
    <property type="evidence" value="ECO:0007669"/>
    <property type="project" value="InterPro"/>
</dbReference>
<dbReference type="Pfam" id="PF00172">
    <property type="entry name" value="Zn_clus"/>
    <property type="match status" value="1"/>
</dbReference>
<dbReference type="GO" id="GO:0008301">
    <property type="term" value="F:DNA binding, bending"/>
    <property type="evidence" value="ECO:0007669"/>
    <property type="project" value="EnsemblFungi"/>
</dbReference>
<dbReference type="Pfam" id="PF16846">
    <property type="entry name" value="Cep3"/>
    <property type="match status" value="1"/>
</dbReference>
<dbReference type="SUPFAM" id="SSF57701">
    <property type="entry name" value="Zn2/Cys6 DNA-binding domain"/>
    <property type="match status" value="1"/>
</dbReference>
<dbReference type="InterPro" id="IPR031760">
    <property type="entry name" value="Cep3_C"/>
</dbReference>
<dbReference type="GO" id="GO:0000921">
    <property type="term" value="P:septin ring assembly"/>
    <property type="evidence" value="ECO:0007669"/>
    <property type="project" value="EnsemblFungi"/>
</dbReference>
<dbReference type="EMBL" id="AY230408">
    <property type="protein sequence ID" value="AAP69663.1"/>
    <property type="molecule type" value="Genomic_DNA"/>
</dbReference>
<dbReference type="OMA" id="WQSYEYW"/>
<name>F2Z6E1_CANGB</name>
<proteinExistence type="predicted"/>
<feature type="domain" description="Zn(2)-C6 fungal-type" evidence="3">
    <location>
        <begin position="13"/>
        <end position="44"/>
    </location>
</feature>
<evidence type="ECO:0000313" key="4">
    <source>
        <dbReference type="EMBL" id="AAP69663.1"/>
    </source>
</evidence>
<evidence type="ECO:0000313" key="5">
    <source>
        <dbReference type="EMBL" id="KTB00040.1"/>
    </source>
</evidence>
<dbReference type="InterPro" id="IPR050613">
    <property type="entry name" value="Sec_Metabolite_Reg"/>
</dbReference>
<reference evidence="5 6" key="2">
    <citation type="submission" date="2015-10" db="EMBL/GenBank/DDBJ databases">
        <title>Draft genomes sequences of Candida glabrata isolates 1A, 1B, 2A, 2B, 3A and 3B.</title>
        <authorList>
            <person name="Haavelsrud O.E."/>
            <person name="Gaustad P."/>
        </authorList>
    </citation>
    <scope>NUCLEOTIDE SEQUENCE [LARGE SCALE GENOMIC DNA]</scope>
    <source>
        <strain evidence="5">910700640</strain>
    </source>
</reference>
<dbReference type="KEGG" id="cgr:2887796"/>
<dbReference type="VEuPathDB" id="FungiDB:CAGL0F07755g"/>
<comment type="subcellular location">
    <subcellularLocation>
        <location evidence="1">Nucleus</location>
    </subcellularLocation>
</comment>
<dbReference type="GO" id="GO:0000776">
    <property type="term" value="C:kinetochore"/>
    <property type="evidence" value="ECO:0007669"/>
    <property type="project" value="EnsemblFungi"/>
</dbReference>
<dbReference type="GO" id="GO:0031518">
    <property type="term" value="C:CBF3 complex"/>
    <property type="evidence" value="ECO:0007669"/>
    <property type="project" value="EnsemblFungi"/>
</dbReference>
<dbReference type="PROSITE" id="PS50048">
    <property type="entry name" value="ZN2_CY6_FUNGAL_2"/>
    <property type="match status" value="1"/>
</dbReference>
<dbReference type="GO" id="GO:0008270">
    <property type="term" value="F:zinc ion binding"/>
    <property type="evidence" value="ECO:0007669"/>
    <property type="project" value="InterPro"/>
</dbReference>
<dbReference type="GO" id="GO:0042802">
    <property type="term" value="F:identical protein binding"/>
    <property type="evidence" value="ECO:0007669"/>
    <property type="project" value="EnsemblFungi"/>
</dbReference>
<dbReference type="SMART" id="SM00066">
    <property type="entry name" value="GAL4"/>
    <property type="match status" value="1"/>
</dbReference>
<dbReference type="EMBL" id="LLZZ01000141">
    <property type="protein sequence ID" value="KTB00040.1"/>
    <property type="molecule type" value="Genomic_DNA"/>
</dbReference>
<evidence type="ECO:0000256" key="1">
    <source>
        <dbReference type="ARBA" id="ARBA00004123"/>
    </source>
</evidence>
<accession>F2Z6E1</accession>